<evidence type="ECO:0000313" key="1">
    <source>
        <dbReference type="EMBL" id="MFC7199002.1"/>
    </source>
</evidence>
<protein>
    <submittedName>
        <fullName evidence="1">YqjF family protein</fullName>
    </submittedName>
</protein>
<evidence type="ECO:0000313" key="2">
    <source>
        <dbReference type="Proteomes" id="UP001596447"/>
    </source>
</evidence>
<accession>A0ABD5Z1E9</accession>
<dbReference type="InterPro" id="IPR023375">
    <property type="entry name" value="ADC_dom_sf"/>
</dbReference>
<dbReference type="Pfam" id="PF09844">
    <property type="entry name" value="DUF2071"/>
    <property type="match status" value="1"/>
</dbReference>
<proteinExistence type="predicted"/>
<dbReference type="RefSeq" id="WP_279528952.1">
    <property type="nucleotide sequence ID" value="NZ_CP122312.1"/>
</dbReference>
<name>A0ABD5Z1E9_9EURY</name>
<reference evidence="1 2" key="1">
    <citation type="journal article" date="2019" name="Int. J. Syst. Evol. Microbiol.">
        <title>The Global Catalogue of Microorganisms (GCM) 10K type strain sequencing project: providing services to taxonomists for standard genome sequencing and annotation.</title>
        <authorList>
            <consortium name="The Broad Institute Genomics Platform"/>
            <consortium name="The Broad Institute Genome Sequencing Center for Infectious Disease"/>
            <person name="Wu L."/>
            <person name="Ma J."/>
        </authorList>
    </citation>
    <scope>NUCLEOTIDE SEQUENCE [LARGE SCALE GENOMIC DNA]</scope>
    <source>
        <strain evidence="1 2">XZGYJ-43</strain>
    </source>
</reference>
<dbReference type="InterPro" id="IPR018644">
    <property type="entry name" value="DUF2071"/>
</dbReference>
<dbReference type="SUPFAM" id="SSF160104">
    <property type="entry name" value="Acetoacetate decarboxylase-like"/>
    <property type="match status" value="1"/>
</dbReference>
<dbReference type="EMBL" id="JBHTAR010000011">
    <property type="protein sequence ID" value="MFC7199002.1"/>
    <property type="molecule type" value="Genomic_DNA"/>
</dbReference>
<dbReference type="PANTHER" id="PTHR39186">
    <property type="entry name" value="DUF2071 FAMILY PROTEIN"/>
    <property type="match status" value="1"/>
</dbReference>
<keyword evidence="2" id="KW-1185">Reference proteome</keyword>
<organism evidence="1 2">
    <name type="scientific">Halospeciosus flavus</name>
    <dbReference type="NCBI Taxonomy" id="3032283"/>
    <lineage>
        <taxon>Archaea</taxon>
        <taxon>Methanobacteriati</taxon>
        <taxon>Methanobacteriota</taxon>
        <taxon>Stenosarchaea group</taxon>
        <taxon>Halobacteria</taxon>
        <taxon>Halobacteriales</taxon>
        <taxon>Halobacteriaceae</taxon>
        <taxon>Halospeciosus</taxon>
    </lineage>
</organism>
<sequence length="228" mass="26228">MRVLSMDWRDVLVASWPVDPAVVADTLPDRLDVDTFDDRAYLSVVPFVMENVRPYGFPRAVGPSFGELNLRTYVETPDGGAGIYFYNLDADDRIGVTLARTLFRLPYYRAEMDVDRRGESVDFRSERVHSGVRPLEFDATYEPVGEPSRPESGSLEEFLLERYAFYTEGRDTLWRGDVEHERWPLADASLDVRENEIFRANGFDHPERDAHLTYSPGVDVDAHFLRRV</sequence>
<comment type="caution">
    <text evidence="1">The sequence shown here is derived from an EMBL/GenBank/DDBJ whole genome shotgun (WGS) entry which is preliminary data.</text>
</comment>
<dbReference type="PANTHER" id="PTHR39186:SF1">
    <property type="entry name" value="DUF2071 DOMAIN-CONTAINING PROTEIN"/>
    <property type="match status" value="1"/>
</dbReference>
<dbReference type="Proteomes" id="UP001596447">
    <property type="component" value="Unassembled WGS sequence"/>
</dbReference>
<dbReference type="AlphaFoldDB" id="A0ABD5Z1E9"/>
<gene>
    <name evidence="1" type="ORF">ACFQJ9_06165</name>
</gene>
<dbReference type="Gene3D" id="2.40.400.10">
    <property type="entry name" value="Acetoacetate decarboxylase-like"/>
    <property type="match status" value="1"/>
</dbReference>